<feature type="domain" description="DUF4185" evidence="3">
    <location>
        <begin position="87"/>
        <end position="415"/>
    </location>
</feature>
<feature type="signal peptide" evidence="2">
    <location>
        <begin position="1"/>
        <end position="30"/>
    </location>
</feature>
<keyword evidence="5" id="KW-1185">Reference proteome</keyword>
<comment type="caution">
    <text evidence="4">The sequence shown here is derived from an EMBL/GenBank/DDBJ whole genome shotgun (WGS) entry which is preliminary data.</text>
</comment>
<dbReference type="AlphaFoldDB" id="A0A7I9V7J1"/>
<name>A0A7I9V7J1_9ACTN</name>
<evidence type="ECO:0000256" key="1">
    <source>
        <dbReference type="SAM" id="MobiDB-lite"/>
    </source>
</evidence>
<feature type="chain" id="PRO_5029543915" description="DUF4185 domain-containing protein" evidence="2">
    <location>
        <begin position="31"/>
        <end position="420"/>
    </location>
</feature>
<evidence type="ECO:0000256" key="2">
    <source>
        <dbReference type="SAM" id="SignalP"/>
    </source>
</evidence>
<feature type="region of interest" description="Disordered" evidence="1">
    <location>
        <begin position="46"/>
        <end position="69"/>
    </location>
</feature>
<evidence type="ECO:0000313" key="5">
    <source>
        <dbReference type="Proteomes" id="UP000444960"/>
    </source>
</evidence>
<organism evidence="4 5">
    <name type="scientific">Gordonia spumicola</name>
    <dbReference type="NCBI Taxonomy" id="589161"/>
    <lineage>
        <taxon>Bacteria</taxon>
        <taxon>Bacillati</taxon>
        <taxon>Actinomycetota</taxon>
        <taxon>Actinomycetes</taxon>
        <taxon>Mycobacteriales</taxon>
        <taxon>Gordoniaceae</taxon>
        <taxon>Gordonia</taxon>
    </lineage>
</organism>
<keyword evidence="2" id="KW-0732">Signal</keyword>
<protein>
    <recommendedName>
        <fullName evidence="3">DUF4185 domain-containing protein</fullName>
    </recommendedName>
</protein>
<proteinExistence type="predicted"/>
<gene>
    <name evidence="4" type="ORF">nbrc107696_14970</name>
</gene>
<evidence type="ECO:0000259" key="3">
    <source>
        <dbReference type="Pfam" id="PF13810"/>
    </source>
</evidence>
<dbReference type="OrthoDB" id="284233at2"/>
<accession>A0A7I9V7J1</accession>
<dbReference type="EMBL" id="BJOV01000003">
    <property type="protein sequence ID" value="GEE01051.1"/>
    <property type="molecule type" value="Genomic_DNA"/>
</dbReference>
<dbReference type="InterPro" id="IPR025442">
    <property type="entry name" value="DUF4185"/>
</dbReference>
<evidence type="ECO:0000313" key="4">
    <source>
        <dbReference type="EMBL" id="GEE01051.1"/>
    </source>
</evidence>
<dbReference type="RefSeq" id="WP_161894899.1">
    <property type="nucleotide sequence ID" value="NZ_BJOV01000003.1"/>
</dbReference>
<reference evidence="5" key="1">
    <citation type="submission" date="2019-06" db="EMBL/GenBank/DDBJ databases">
        <title>Gordonia isolated from sludge of a wastewater treatment plant.</title>
        <authorList>
            <person name="Tamura T."/>
            <person name="Aoyama K."/>
            <person name="Kang Y."/>
            <person name="Saito S."/>
            <person name="Akiyama N."/>
            <person name="Yazawa K."/>
            <person name="Gonoi T."/>
            <person name="Mikami Y."/>
        </authorList>
    </citation>
    <scope>NUCLEOTIDE SEQUENCE [LARGE SCALE GENOMIC DNA]</scope>
    <source>
        <strain evidence="5">NBRC 107696</strain>
    </source>
</reference>
<dbReference type="Pfam" id="PF13810">
    <property type="entry name" value="DUF4185"/>
    <property type="match status" value="1"/>
</dbReference>
<dbReference type="Proteomes" id="UP000444960">
    <property type="component" value="Unassembled WGS sequence"/>
</dbReference>
<sequence length="420" mass="44235">MRIRHRLTVGVAACIAATASLIAVPGVASAAPCGTANAGNGSSLPFLPTGSLGGDEPGPTAEGPQGKLPTYNDGTSAIISWVTGPRGPNATFSRFGISGTDLSIAWDNGSGQTLMAFGDTFGDCTVAGKQWRHNVLLRTDDTDLSNGLTVADGVPGDVTSGASVAAGSPRFARQMIGAIGWPGVEVTTIPTAAISIGGKQYVNYMSVRSWGSAGVWDTNFSAIAVSSDNGQTWVTDPSTLRVNSPVAVPLPDGWPSVRPDDAKFQQGAYVEGHGADAGWIFQYGTPNGRYGAAYVARFRPSDVLNLSAYEYWTGSTWSSNVDDVRAIVGAPVTEMSVAWSAYLGKYVMVDSPLNVHLRTADRPQGPWSLPRPLFPSTIGVYAPMMLPSSPALRGTGPELYMNASRWGDYNVLLLRSRLRR</sequence>